<dbReference type="PANTHER" id="PTHR43316:SF9">
    <property type="entry name" value="ACID DEHALOGENASE, PUTATIVE (AFU_ORTHOLOGUE AFUA_6G14460)-RELATED"/>
    <property type="match status" value="1"/>
</dbReference>
<dbReference type="Pfam" id="PF00702">
    <property type="entry name" value="Hydrolase"/>
    <property type="match status" value="1"/>
</dbReference>
<reference evidence="2" key="1">
    <citation type="journal article" date="2020" name="Stud. Mycol.">
        <title>101 Dothideomycetes genomes: a test case for predicting lifestyles and emergence of pathogens.</title>
        <authorList>
            <person name="Haridas S."/>
            <person name="Albert R."/>
            <person name="Binder M."/>
            <person name="Bloem J."/>
            <person name="Labutti K."/>
            <person name="Salamov A."/>
            <person name="Andreopoulos B."/>
            <person name="Baker S."/>
            <person name="Barry K."/>
            <person name="Bills G."/>
            <person name="Bluhm B."/>
            <person name="Cannon C."/>
            <person name="Castanera R."/>
            <person name="Culley D."/>
            <person name="Daum C."/>
            <person name="Ezra D."/>
            <person name="Gonzalez J."/>
            <person name="Henrissat B."/>
            <person name="Kuo A."/>
            <person name="Liang C."/>
            <person name="Lipzen A."/>
            <person name="Lutzoni F."/>
            <person name="Magnuson J."/>
            <person name="Mondo S."/>
            <person name="Nolan M."/>
            <person name="Ohm R."/>
            <person name="Pangilinan J."/>
            <person name="Park H.-J."/>
            <person name="Ramirez L."/>
            <person name="Alfaro M."/>
            <person name="Sun H."/>
            <person name="Tritt A."/>
            <person name="Yoshinaga Y."/>
            <person name="Zwiers L.-H."/>
            <person name="Turgeon B."/>
            <person name="Goodwin S."/>
            <person name="Spatafora J."/>
            <person name="Crous P."/>
            <person name="Grigoriev I."/>
        </authorList>
    </citation>
    <scope>NUCLEOTIDE SEQUENCE</scope>
    <source>
        <strain evidence="2">CBS 262.69</strain>
    </source>
</reference>
<dbReference type="InterPro" id="IPR051540">
    <property type="entry name" value="S-2-haloacid_dehalogenase"/>
</dbReference>
<keyword evidence="3" id="KW-1185">Reference proteome</keyword>
<evidence type="ECO:0000313" key="3">
    <source>
        <dbReference type="Proteomes" id="UP000799640"/>
    </source>
</evidence>
<dbReference type="SFLD" id="SFLDG01129">
    <property type="entry name" value="C1.5:_HAD__Beta-PGM__Phosphata"/>
    <property type="match status" value="1"/>
</dbReference>
<dbReference type="SUPFAM" id="SSF56784">
    <property type="entry name" value="HAD-like"/>
    <property type="match status" value="1"/>
</dbReference>
<protein>
    <submittedName>
        <fullName evidence="2">HAD-superfamily hydrolase</fullName>
    </submittedName>
</protein>
<accession>A0A6G1HYX8</accession>
<dbReference type="Gene3D" id="3.40.50.1000">
    <property type="entry name" value="HAD superfamily/HAD-like"/>
    <property type="match status" value="1"/>
</dbReference>
<name>A0A6G1HYX8_9PEZI</name>
<organism evidence="2 3">
    <name type="scientific">Trichodelitschia bisporula</name>
    <dbReference type="NCBI Taxonomy" id="703511"/>
    <lineage>
        <taxon>Eukaryota</taxon>
        <taxon>Fungi</taxon>
        <taxon>Dikarya</taxon>
        <taxon>Ascomycota</taxon>
        <taxon>Pezizomycotina</taxon>
        <taxon>Dothideomycetes</taxon>
        <taxon>Dothideomycetes incertae sedis</taxon>
        <taxon>Phaeotrichales</taxon>
        <taxon>Phaeotrichaceae</taxon>
        <taxon>Trichodelitschia</taxon>
    </lineage>
</organism>
<keyword evidence="1 2" id="KW-0378">Hydrolase</keyword>
<sequence length="260" mass="28307">MPLNPSSTPLTNFALLSFDVYGTLIDWERGASKALLSSAPIAALPSTHPLKDPAAILHALESSQRHIQSARPQTQYIDLLAEAYIALCTEHEISHPEVSAAGRAFAGSVGDWPAYPDTLDAMVRLKKYYKLVALTNSCPTTLGASLSSPVAFVGRPVFDATYTAAMIGAYKPNPRVFEFLLEKSKDDFGVKKWQVLHVARSLFHDHVTTGKTGIESVWVDRGGVTGGDSKDAEEANFGWEVKTLEELADLVDKEFAEEGR</sequence>
<dbReference type="SFLD" id="SFLDS00003">
    <property type="entry name" value="Haloacid_Dehalogenase"/>
    <property type="match status" value="1"/>
</dbReference>
<dbReference type="AlphaFoldDB" id="A0A6G1HYX8"/>
<dbReference type="GO" id="GO:0016787">
    <property type="term" value="F:hydrolase activity"/>
    <property type="evidence" value="ECO:0007669"/>
    <property type="project" value="UniProtKB-KW"/>
</dbReference>
<dbReference type="EMBL" id="ML996693">
    <property type="protein sequence ID" value="KAF2401212.1"/>
    <property type="molecule type" value="Genomic_DNA"/>
</dbReference>
<dbReference type="InterPro" id="IPR023214">
    <property type="entry name" value="HAD_sf"/>
</dbReference>
<dbReference type="InterPro" id="IPR036412">
    <property type="entry name" value="HAD-like_sf"/>
</dbReference>
<evidence type="ECO:0000313" key="2">
    <source>
        <dbReference type="EMBL" id="KAF2401212.1"/>
    </source>
</evidence>
<dbReference type="Proteomes" id="UP000799640">
    <property type="component" value="Unassembled WGS sequence"/>
</dbReference>
<gene>
    <name evidence="2" type="ORF">EJ06DRAFT_529343</name>
</gene>
<dbReference type="Gene3D" id="1.10.150.750">
    <property type="match status" value="1"/>
</dbReference>
<dbReference type="PANTHER" id="PTHR43316">
    <property type="entry name" value="HYDROLASE, HALOACID DELAHOGENASE-RELATED"/>
    <property type="match status" value="1"/>
</dbReference>
<evidence type="ECO:0000256" key="1">
    <source>
        <dbReference type="ARBA" id="ARBA00022801"/>
    </source>
</evidence>
<proteinExistence type="predicted"/>
<dbReference type="OrthoDB" id="444127at2759"/>